<keyword evidence="7" id="KW-0067">ATP-binding</keyword>
<evidence type="ECO:0000256" key="2">
    <source>
        <dbReference type="ARBA" id="ARBA00012438"/>
    </source>
</evidence>
<dbReference type="SUPFAM" id="SSF55874">
    <property type="entry name" value="ATPase domain of HSP90 chaperone/DNA topoisomerase II/histidine kinase"/>
    <property type="match status" value="1"/>
</dbReference>
<dbReference type="PANTHER" id="PTHR41523">
    <property type="entry name" value="TWO-COMPONENT SYSTEM SENSOR PROTEIN"/>
    <property type="match status" value="1"/>
</dbReference>
<dbReference type="Gene3D" id="3.30.565.10">
    <property type="entry name" value="Histidine kinase-like ATPase, C-terminal domain"/>
    <property type="match status" value="1"/>
</dbReference>
<evidence type="ECO:0000256" key="1">
    <source>
        <dbReference type="ARBA" id="ARBA00000085"/>
    </source>
</evidence>
<dbReference type="InterPro" id="IPR005467">
    <property type="entry name" value="His_kinase_dom"/>
</dbReference>
<proteinExistence type="predicted"/>
<keyword evidence="6 11" id="KW-0418">Kinase</keyword>
<dbReference type="Gene3D" id="3.30.450.20">
    <property type="entry name" value="PAS domain"/>
    <property type="match status" value="1"/>
</dbReference>
<dbReference type="SMART" id="SM00387">
    <property type="entry name" value="HATPase_c"/>
    <property type="match status" value="1"/>
</dbReference>
<dbReference type="InterPro" id="IPR011495">
    <property type="entry name" value="Sig_transdc_His_kin_sub2_dim/P"/>
</dbReference>
<dbReference type="InterPro" id="IPR003594">
    <property type="entry name" value="HATPase_dom"/>
</dbReference>
<evidence type="ECO:0000259" key="10">
    <source>
        <dbReference type="PROSITE" id="PS50109"/>
    </source>
</evidence>
<dbReference type="InterPro" id="IPR011990">
    <property type="entry name" value="TPR-like_helical_dom_sf"/>
</dbReference>
<reference evidence="11 12" key="1">
    <citation type="submission" date="2019-03" db="EMBL/GenBank/DDBJ databases">
        <title>Genomic Encyclopedia of Archaeal and Bacterial Type Strains, Phase II (KMG-II): from individual species to whole genera.</title>
        <authorList>
            <person name="Goeker M."/>
        </authorList>
    </citation>
    <scope>NUCLEOTIDE SEQUENCE [LARGE SCALE GENOMIC DNA]</scope>
    <source>
        <strain evidence="11 12">DSM 18435</strain>
    </source>
</reference>
<evidence type="ECO:0000256" key="6">
    <source>
        <dbReference type="ARBA" id="ARBA00022777"/>
    </source>
</evidence>
<dbReference type="SUPFAM" id="SSF48452">
    <property type="entry name" value="TPR-like"/>
    <property type="match status" value="2"/>
</dbReference>
<keyword evidence="9" id="KW-1133">Transmembrane helix</keyword>
<dbReference type="EC" id="2.7.13.3" evidence="2"/>
<dbReference type="InterPro" id="IPR019734">
    <property type="entry name" value="TPR_rpt"/>
</dbReference>
<dbReference type="GO" id="GO:0004673">
    <property type="term" value="F:protein histidine kinase activity"/>
    <property type="evidence" value="ECO:0007669"/>
    <property type="project" value="UniProtKB-EC"/>
</dbReference>
<name>A0A4R6TJH7_9FLAO</name>
<keyword evidence="9" id="KW-0812">Transmembrane</keyword>
<dbReference type="Gene3D" id="1.25.40.10">
    <property type="entry name" value="Tetratricopeptide repeat domain"/>
    <property type="match status" value="2"/>
</dbReference>
<keyword evidence="9" id="KW-0472">Membrane</keyword>
<comment type="caution">
    <text evidence="11">The sequence shown here is derived from an EMBL/GenBank/DDBJ whole genome shotgun (WGS) entry which is preliminary data.</text>
</comment>
<dbReference type="GO" id="GO:0005524">
    <property type="term" value="F:ATP binding"/>
    <property type="evidence" value="ECO:0007669"/>
    <property type="project" value="UniProtKB-KW"/>
</dbReference>
<dbReference type="PROSITE" id="PS50005">
    <property type="entry name" value="TPR"/>
    <property type="match status" value="1"/>
</dbReference>
<evidence type="ECO:0000256" key="5">
    <source>
        <dbReference type="ARBA" id="ARBA00022741"/>
    </source>
</evidence>
<feature type="repeat" description="TPR" evidence="8">
    <location>
        <begin position="262"/>
        <end position="295"/>
    </location>
</feature>
<dbReference type="EMBL" id="SNYI01000003">
    <property type="protein sequence ID" value="TDQ29396.1"/>
    <property type="molecule type" value="Genomic_DNA"/>
</dbReference>
<dbReference type="AlphaFoldDB" id="A0A4R6TJH7"/>
<dbReference type="Pfam" id="PF07568">
    <property type="entry name" value="HisKA_2"/>
    <property type="match status" value="1"/>
</dbReference>
<accession>A0A4R6TJH7</accession>
<dbReference type="Proteomes" id="UP000295468">
    <property type="component" value="Unassembled WGS sequence"/>
</dbReference>
<feature type="transmembrane region" description="Helical" evidence="9">
    <location>
        <begin position="457"/>
        <end position="476"/>
    </location>
</feature>
<gene>
    <name evidence="11" type="ORF">CLV82_2854</name>
</gene>
<evidence type="ECO:0000313" key="12">
    <source>
        <dbReference type="Proteomes" id="UP000295468"/>
    </source>
</evidence>
<evidence type="ECO:0000256" key="9">
    <source>
        <dbReference type="SAM" id="Phobius"/>
    </source>
</evidence>
<feature type="domain" description="Histidine kinase" evidence="10">
    <location>
        <begin position="499"/>
        <end position="692"/>
    </location>
</feature>
<evidence type="ECO:0000256" key="4">
    <source>
        <dbReference type="ARBA" id="ARBA00022679"/>
    </source>
</evidence>
<dbReference type="PROSITE" id="PS50109">
    <property type="entry name" value="HIS_KIN"/>
    <property type="match status" value="1"/>
</dbReference>
<feature type="transmembrane region" description="Helical" evidence="9">
    <location>
        <begin position="44"/>
        <end position="63"/>
    </location>
</feature>
<evidence type="ECO:0000256" key="3">
    <source>
        <dbReference type="ARBA" id="ARBA00022553"/>
    </source>
</evidence>
<organism evidence="11 12">
    <name type="scientific">Zeaxanthinibacter enoshimensis</name>
    <dbReference type="NCBI Taxonomy" id="392009"/>
    <lineage>
        <taxon>Bacteria</taxon>
        <taxon>Pseudomonadati</taxon>
        <taxon>Bacteroidota</taxon>
        <taxon>Flavobacteriia</taxon>
        <taxon>Flavobacteriales</taxon>
        <taxon>Flavobacteriaceae</taxon>
        <taxon>Zeaxanthinibacter</taxon>
    </lineage>
</organism>
<keyword evidence="8" id="KW-0802">TPR repeat</keyword>
<comment type="catalytic activity">
    <reaction evidence="1">
        <text>ATP + protein L-histidine = ADP + protein N-phospho-L-histidine.</text>
        <dbReference type="EC" id="2.7.13.3"/>
    </reaction>
</comment>
<dbReference type="InterPro" id="IPR036890">
    <property type="entry name" value="HATPase_C_sf"/>
</dbReference>
<sequence>MDEPYLIMSEAFKKLIGAGGIKIFCILLILISPGEQSTEMRTLTVNRCILLFLGLIIGIQGMAQLVDPDRKPVYQRVFTETDNFGPSYLESLEAALSAPITDSVRTLILYDLAYYWHSRNLKKALQFSELGISRSIRQKDTVWKAKFQGVMAAVLLRMEALDEAMIILREAAQVLPESEKPFLYTQMGYVYERKGKLDLATDYALKTLELGNQLGDERAMAVAYSDLSNIFWKQQKYEQALRYGLESVSLFESRGLQDLDYDFTLYVVGNSYLALGDREQARNYYEHAIAIGERYGFFNNLSDVYISMVDLYSLSNNYEQAELSGVKALEYANLLDNNFMVMRCYLAIGKMQNLQGKYISAIESLEKCIQVATIDFHDSYYLSHAYEALGRSYAGNHQYQEAYAALEMYDKYKNEVFTAEADNRTSVLQTEYKLAEKESTIQEQQYRLQRQQARQTLIIIVAILLFLFLLLLYKSVKSNSRKNRLLQQQNREKEFLLKEIHHRVKNNLEIISSLLSLQSAKINDPKIAEAMDKSQQRVHSMSLIHQKLYKGKSLSSIEMKEYFENLGEHIVNTHGADGRVRVMCKMEPHELHIDLAIPIGLIVNELLTNSLKYAFPGNRPGIIVISLQQIEGIVYLEISDNGIGKSTHTPNTGTGFGTQLIELLTRQLDGKMRLNQRPGTSFTFEFNPPKAA</sequence>
<keyword evidence="12" id="KW-1185">Reference proteome</keyword>
<dbReference type="Pfam" id="PF02518">
    <property type="entry name" value="HATPase_c"/>
    <property type="match status" value="1"/>
</dbReference>
<keyword evidence="3" id="KW-0597">Phosphoprotein</keyword>
<evidence type="ECO:0000313" key="11">
    <source>
        <dbReference type="EMBL" id="TDQ29396.1"/>
    </source>
</evidence>
<dbReference type="Pfam" id="PF13181">
    <property type="entry name" value="TPR_8"/>
    <property type="match status" value="2"/>
</dbReference>
<dbReference type="SMART" id="SM00028">
    <property type="entry name" value="TPR"/>
    <property type="match status" value="6"/>
</dbReference>
<evidence type="ECO:0000256" key="8">
    <source>
        <dbReference type="PROSITE-ProRule" id="PRU00339"/>
    </source>
</evidence>
<protein>
    <recommendedName>
        <fullName evidence="2">histidine kinase</fullName>
        <ecNumber evidence="2">2.7.13.3</ecNumber>
    </recommendedName>
</protein>
<dbReference type="PANTHER" id="PTHR41523:SF8">
    <property type="entry name" value="ETHYLENE RESPONSE SENSOR PROTEIN"/>
    <property type="match status" value="1"/>
</dbReference>
<feature type="transmembrane region" description="Helical" evidence="9">
    <location>
        <begin position="15"/>
        <end position="32"/>
    </location>
</feature>
<keyword evidence="5" id="KW-0547">Nucleotide-binding</keyword>
<evidence type="ECO:0000256" key="7">
    <source>
        <dbReference type="ARBA" id="ARBA00022840"/>
    </source>
</evidence>
<keyword evidence="4" id="KW-0808">Transferase</keyword>
<dbReference type="Pfam" id="PF13424">
    <property type="entry name" value="TPR_12"/>
    <property type="match status" value="1"/>
</dbReference>